<protein>
    <recommendedName>
        <fullName evidence="2">Fumarylacetoacetase-like C-terminal domain-containing protein</fullName>
    </recommendedName>
</protein>
<dbReference type="SUPFAM" id="SSF56529">
    <property type="entry name" value="FAH"/>
    <property type="match status" value="1"/>
</dbReference>
<keyword evidence="1" id="KW-0479">Metal-binding</keyword>
<reference evidence="3" key="1">
    <citation type="submission" date="2018-05" db="EMBL/GenBank/DDBJ databases">
        <authorList>
            <person name="Lanie J.A."/>
            <person name="Ng W.-L."/>
            <person name="Kazmierczak K.M."/>
            <person name="Andrzejewski T.M."/>
            <person name="Davidsen T.M."/>
            <person name="Wayne K.J."/>
            <person name="Tettelin H."/>
            <person name="Glass J.I."/>
            <person name="Rusch D."/>
            <person name="Podicherti R."/>
            <person name="Tsui H.-C.T."/>
            <person name="Winkler M.E."/>
        </authorList>
    </citation>
    <scope>NUCLEOTIDE SEQUENCE</scope>
</reference>
<dbReference type="AlphaFoldDB" id="A0A382J419"/>
<accession>A0A382J419</accession>
<name>A0A382J419_9ZZZZ</name>
<feature type="domain" description="Fumarylacetoacetase-like C-terminal" evidence="2">
    <location>
        <begin position="1"/>
        <end position="147"/>
    </location>
</feature>
<dbReference type="Gene3D" id="3.90.850.10">
    <property type="entry name" value="Fumarylacetoacetase-like, C-terminal domain"/>
    <property type="match status" value="1"/>
</dbReference>
<feature type="non-terminal residue" evidence="3">
    <location>
        <position position="1"/>
    </location>
</feature>
<dbReference type="GO" id="GO:0046872">
    <property type="term" value="F:metal ion binding"/>
    <property type="evidence" value="ECO:0007669"/>
    <property type="project" value="UniProtKB-KW"/>
</dbReference>
<proteinExistence type="predicted"/>
<evidence type="ECO:0000256" key="1">
    <source>
        <dbReference type="ARBA" id="ARBA00022723"/>
    </source>
</evidence>
<organism evidence="3">
    <name type="scientific">marine metagenome</name>
    <dbReference type="NCBI Taxonomy" id="408172"/>
    <lineage>
        <taxon>unclassified sequences</taxon>
        <taxon>metagenomes</taxon>
        <taxon>ecological metagenomes</taxon>
    </lineage>
</organism>
<dbReference type="InterPro" id="IPR011234">
    <property type="entry name" value="Fumarylacetoacetase-like_C"/>
</dbReference>
<dbReference type="PANTHER" id="PTHR11820:SF7">
    <property type="entry name" value="ACYLPYRUVASE FAHD1, MITOCHONDRIAL"/>
    <property type="match status" value="1"/>
</dbReference>
<dbReference type="InterPro" id="IPR036663">
    <property type="entry name" value="Fumarylacetoacetase_C_sf"/>
</dbReference>
<sequence>HHEAELGIVIGKTAARISEDAAYEHIFGYVNFNDVSARGLHPNSFLWMKSHDTFGPMGPYLVTADEVPDAQNLQVRLWVNGELRQDYNTSDMGHKIPKMIEWLSSIVQLDPGDLIASGTNHQGLGPIQNRDIIEMEITGLGKITVNVQDELNREWHRELDSDIADWVAGRSTEPPTWAKR</sequence>
<dbReference type="GO" id="GO:0018773">
    <property type="term" value="F:acetylpyruvate hydrolase activity"/>
    <property type="evidence" value="ECO:0007669"/>
    <property type="project" value="TreeGrafter"/>
</dbReference>
<gene>
    <name evidence="3" type="ORF">METZ01_LOCUS258425</name>
</gene>
<evidence type="ECO:0000313" key="3">
    <source>
        <dbReference type="EMBL" id="SVC05571.1"/>
    </source>
</evidence>
<dbReference type="Pfam" id="PF01557">
    <property type="entry name" value="FAA_hydrolase"/>
    <property type="match status" value="1"/>
</dbReference>
<evidence type="ECO:0000259" key="2">
    <source>
        <dbReference type="Pfam" id="PF01557"/>
    </source>
</evidence>
<dbReference type="EMBL" id="UINC01070994">
    <property type="protein sequence ID" value="SVC05571.1"/>
    <property type="molecule type" value="Genomic_DNA"/>
</dbReference>
<dbReference type="PANTHER" id="PTHR11820">
    <property type="entry name" value="ACYLPYRUVASE"/>
    <property type="match status" value="1"/>
</dbReference>